<feature type="signal peptide" evidence="1">
    <location>
        <begin position="1"/>
        <end position="29"/>
    </location>
</feature>
<gene>
    <name evidence="3" type="ORF">G5C60_14185</name>
</gene>
<sequence length="134" mass="14020">MHVRTKATVLLTAGALLSGLFAGATSASAAPAGATAQEASVSAAAARCQLRDFIGWYCGYEVLNPYSDRGDRGAKVREIQALLRFHGVSIGSSGVDGIFGDDTERAVKTQGRKGIARDGKVGPNTWYYLRTPGA</sequence>
<dbReference type="InterPro" id="IPR036366">
    <property type="entry name" value="PGBDSf"/>
</dbReference>
<evidence type="ECO:0000259" key="2">
    <source>
        <dbReference type="Pfam" id="PF01471"/>
    </source>
</evidence>
<evidence type="ECO:0000313" key="4">
    <source>
        <dbReference type="Proteomes" id="UP000472335"/>
    </source>
</evidence>
<dbReference type="Pfam" id="PF01471">
    <property type="entry name" value="PG_binding_1"/>
    <property type="match status" value="1"/>
</dbReference>
<accession>A0A6G4V471</accession>
<feature type="chain" id="PRO_5026066403" evidence="1">
    <location>
        <begin position="30"/>
        <end position="134"/>
    </location>
</feature>
<comment type="caution">
    <text evidence="3">The sequence shown here is derived from an EMBL/GenBank/DDBJ whole genome shotgun (WGS) entry which is preliminary data.</text>
</comment>
<organism evidence="3 4">
    <name type="scientific">Streptomyces scabichelini</name>
    <dbReference type="NCBI Taxonomy" id="2711217"/>
    <lineage>
        <taxon>Bacteria</taxon>
        <taxon>Bacillati</taxon>
        <taxon>Actinomycetota</taxon>
        <taxon>Actinomycetes</taxon>
        <taxon>Kitasatosporales</taxon>
        <taxon>Streptomycetaceae</taxon>
        <taxon>Streptomyces</taxon>
    </lineage>
</organism>
<dbReference type="RefSeq" id="WP_165258802.1">
    <property type="nucleotide sequence ID" value="NZ_JAAKZY010000036.1"/>
</dbReference>
<evidence type="ECO:0000256" key="1">
    <source>
        <dbReference type="SAM" id="SignalP"/>
    </source>
</evidence>
<keyword evidence="1" id="KW-0732">Signal</keyword>
<dbReference type="InterPro" id="IPR002477">
    <property type="entry name" value="Peptidoglycan-bd-like"/>
</dbReference>
<name>A0A6G4V471_9ACTN</name>
<protein>
    <submittedName>
        <fullName evidence="3">Peptidoglycan-binding protein</fullName>
    </submittedName>
</protein>
<reference evidence="3 4" key="1">
    <citation type="submission" date="2020-02" db="EMBL/GenBank/DDBJ databases">
        <title>Whole-genome analyses of novel actinobacteria.</title>
        <authorList>
            <person name="Sahin N."/>
            <person name="Gencbay T."/>
        </authorList>
    </citation>
    <scope>NUCLEOTIDE SEQUENCE [LARGE SCALE GENOMIC DNA]</scope>
    <source>
        <strain evidence="3 4">HC44</strain>
    </source>
</reference>
<dbReference type="Gene3D" id="1.10.101.10">
    <property type="entry name" value="PGBD-like superfamily/PGBD"/>
    <property type="match status" value="1"/>
</dbReference>
<proteinExistence type="predicted"/>
<dbReference type="EMBL" id="JAAKZY010000036">
    <property type="protein sequence ID" value="NGO08725.1"/>
    <property type="molecule type" value="Genomic_DNA"/>
</dbReference>
<evidence type="ECO:0000313" key="3">
    <source>
        <dbReference type="EMBL" id="NGO08725.1"/>
    </source>
</evidence>
<keyword evidence="4" id="KW-1185">Reference proteome</keyword>
<dbReference type="SUPFAM" id="SSF47090">
    <property type="entry name" value="PGBD-like"/>
    <property type="match status" value="1"/>
</dbReference>
<dbReference type="Proteomes" id="UP000472335">
    <property type="component" value="Unassembled WGS sequence"/>
</dbReference>
<feature type="domain" description="Peptidoglycan binding-like" evidence="2">
    <location>
        <begin position="72"/>
        <end position="127"/>
    </location>
</feature>
<dbReference type="AlphaFoldDB" id="A0A6G4V471"/>
<dbReference type="InterPro" id="IPR036365">
    <property type="entry name" value="PGBD-like_sf"/>
</dbReference>